<keyword evidence="4 9" id="KW-0489">Methyltransferase</keyword>
<proteinExistence type="inferred from homology"/>
<keyword evidence="5 9" id="KW-0808">Transferase</keyword>
<dbReference type="Gene3D" id="3.30.950.10">
    <property type="entry name" value="Methyltransferase, Cobalt-precorrin-4 Transmethylase, Domain 2"/>
    <property type="match status" value="1"/>
</dbReference>
<evidence type="ECO:0000256" key="4">
    <source>
        <dbReference type="ARBA" id="ARBA00022603"/>
    </source>
</evidence>
<evidence type="ECO:0000313" key="10">
    <source>
        <dbReference type="Proteomes" id="UP000518887"/>
    </source>
</evidence>
<evidence type="ECO:0000256" key="1">
    <source>
        <dbReference type="ARBA" id="ARBA00004953"/>
    </source>
</evidence>
<evidence type="ECO:0000256" key="3">
    <source>
        <dbReference type="ARBA" id="ARBA00022573"/>
    </source>
</evidence>
<keyword evidence="3" id="KW-0169">Cobalamin biosynthesis</keyword>
<protein>
    <submittedName>
        <fullName evidence="9">Precorrin-2 C(20)-methyltransferase</fullName>
    </submittedName>
</protein>
<evidence type="ECO:0000256" key="5">
    <source>
        <dbReference type="ARBA" id="ARBA00022679"/>
    </source>
</evidence>
<organism evidence="9 10">
    <name type="scientific">Treponema ruminis</name>
    <dbReference type="NCBI Taxonomy" id="744515"/>
    <lineage>
        <taxon>Bacteria</taxon>
        <taxon>Pseudomonadati</taxon>
        <taxon>Spirochaetota</taxon>
        <taxon>Spirochaetia</taxon>
        <taxon>Spirochaetales</taxon>
        <taxon>Treponemataceae</taxon>
        <taxon>Treponema</taxon>
    </lineage>
</organism>
<reference evidence="9 10" key="1">
    <citation type="submission" date="2020-08" db="EMBL/GenBank/DDBJ databases">
        <title>Genomic Encyclopedia of Type Strains, Phase IV (KMG-IV): sequencing the most valuable type-strain genomes for metagenomic binning, comparative biology and taxonomic classification.</title>
        <authorList>
            <person name="Goeker M."/>
        </authorList>
    </citation>
    <scope>NUCLEOTIDE SEQUENCE [LARGE SCALE GENOMIC DNA]</scope>
    <source>
        <strain evidence="9 10">DSM 103462</strain>
    </source>
</reference>
<gene>
    <name evidence="9" type="ORF">HNP76_000895</name>
</gene>
<dbReference type="UniPathway" id="UPA00148"/>
<evidence type="ECO:0000259" key="8">
    <source>
        <dbReference type="Pfam" id="PF00590"/>
    </source>
</evidence>
<dbReference type="InterPro" id="IPR006364">
    <property type="entry name" value="CobI/CbiL/CobIJ_dom"/>
</dbReference>
<dbReference type="GO" id="GO:0009236">
    <property type="term" value="P:cobalamin biosynthetic process"/>
    <property type="evidence" value="ECO:0007669"/>
    <property type="project" value="UniProtKB-UniRule"/>
</dbReference>
<keyword evidence="6" id="KW-0949">S-adenosyl-L-methionine</keyword>
<comment type="caution">
    <text evidence="9">The sequence shown here is derived from an EMBL/GenBank/DDBJ whole genome shotgun (WGS) entry which is preliminary data.</text>
</comment>
<dbReference type="NCBIfam" id="TIGR01467">
    <property type="entry name" value="cobI_cbiL"/>
    <property type="match status" value="1"/>
</dbReference>
<name>A0A7W8G835_9SPIR</name>
<evidence type="ECO:0000256" key="2">
    <source>
        <dbReference type="ARBA" id="ARBA00005879"/>
    </source>
</evidence>
<evidence type="ECO:0000256" key="7">
    <source>
        <dbReference type="PIRNR" id="PIRNR036427"/>
    </source>
</evidence>
<dbReference type="InterPro" id="IPR035996">
    <property type="entry name" value="4pyrrol_Methylase_sf"/>
</dbReference>
<evidence type="ECO:0000256" key="6">
    <source>
        <dbReference type="ARBA" id="ARBA00022691"/>
    </source>
</evidence>
<evidence type="ECO:0000313" key="9">
    <source>
        <dbReference type="EMBL" id="MBB5225551.1"/>
    </source>
</evidence>
<dbReference type="SUPFAM" id="SSF53790">
    <property type="entry name" value="Tetrapyrrole methylase"/>
    <property type="match status" value="1"/>
</dbReference>
<sequence length="238" mass="26071">MPVFYAVSTGPGDAELLTLKAVRILKSCDVIFYPESKNNTIALNSLKALEKEIDLAHKNLIPCTFSMTVDKEKSESEYEKIAAQCIDFLQSGKNVAMLSIGDVSLYSTAGRTARLIKDSGFEIKFIAGINSFSAAASSASLSLCDRDEGLSVIPADSFFSEGKLEAALRNDGTKVLMKMGRHLKEIIALLEKENLIQKSVLVQKASLPEEKIFCGREISKMSAEDFEKAYLSLIIVKK</sequence>
<dbReference type="PANTHER" id="PTHR43467">
    <property type="entry name" value="COBALT-PRECORRIN-2 C(20)-METHYLTRANSFERASE"/>
    <property type="match status" value="1"/>
</dbReference>
<dbReference type="PANTHER" id="PTHR43467:SF2">
    <property type="entry name" value="COBALT-PRECORRIN-2 C(20)-METHYLTRANSFERASE"/>
    <property type="match status" value="1"/>
</dbReference>
<dbReference type="InterPro" id="IPR014777">
    <property type="entry name" value="4pyrrole_Mease_sub1"/>
</dbReference>
<dbReference type="InterPro" id="IPR000878">
    <property type="entry name" value="4pyrrol_Mease"/>
</dbReference>
<dbReference type="Pfam" id="PF00590">
    <property type="entry name" value="TP_methylase"/>
    <property type="match status" value="1"/>
</dbReference>
<accession>A0A7W8G835</accession>
<feature type="domain" description="Tetrapyrrole methylase" evidence="8">
    <location>
        <begin position="4"/>
        <end position="213"/>
    </location>
</feature>
<dbReference type="PIRSF" id="PIRSF036427">
    <property type="entry name" value="Precrrn-2_mtase"/>
    <property type="match status" value="1"/>
</dbReference>
<dbReference type="Gene3D" id="3.40.1010.10">
    <property type="entry name" value="Cobalt-precorrin-4 Transmethylase, Domain 1"/>
    <property type="match status" value="1"/>
</dbReference>
<keyword evidence="10" id="KW-1185">Reference proteome</keyword>
<dbReference type="Proteomes" id="UP000518887">
    <property type="component" value="Unassembled WGS sequence"/>
</dbReference>
<dbReference type="GO" id="GO:0032259">
    <property type="term" value="P:methylation"/>
    <property type="evidence" value="ECO:0007669"/>
    <property type="project" value="UniProtKB-KW"/>
</dbReference>
<dbReference type="InterPro" id="IPR014776">
    <property type="entry name" value="4pyrrole_Mease_sub2"/>
</dbReference>
<dbReference type="CDD" id="cd11645">
    <property type="entry name" value="Precorrin_2_C20_MT"/>
    <property type="match status" value="1"/>
</dbReference>
<comment type="pathway">
    <text evidence="1">Cofactor biosynthesis; adenosylcobalamin biosynthesis.</text>
</comment>
<dbReference type="RefSeq" id="WP_184657934.1">
    <property type="nucleotide sequence ID" value="NZ_CP031518.1"/>
</dbReference>
<dbReference type="GO" id="GO:0030788">
    <property type="term" value="F:precorrin-2 C20-methyltransferase activity"/>
    <property type="evidence" value="ECO:0007669"/>
    <property type="project" value="InterPro"/>
</dbReference>
<dbReference type="AlphaFoldDB" id="A0A7W8G835"/>
<dbReference type="EMBL" id="JACHFQ010000002">
    <property type="protein sequence ID" value="MBB5225551.1"/>
    <property type="molecule type" value="Genomic_DNA"/>
</dbReference>
<comment type="similarity">
    <text evidence="2 7">Belongs to the precorrin methyltransferase family.</text>
</comment>
<dbReference type="InterPro" id="IPR003043">
    <property type="entry name" value="Uropor_MeTrfase_CS"/>
</dbReference>
<dbReference type="PROSITE" id="PS00839">
    <property type="entry name" value="SUMT_1"/>
    <property type="match status" value="1"/>
</dbReference>
<dbReference type="InterPro" id="IPR012382">
    <property type="entry name" value="CobI/CbiL"/>
</dbReference>